<protein>
    <submittedName>
        <fullName evidence="1">Uncharacterized protein</fullName>
    </submittedName>
</protein>
<dbReference type="AlphaFoldDB" id="A0A812F394"/>
<dbReference type="SUPFAM" id="SSF54637">
    <property type="entry name" value="Thioesterase/thiol ester dehydrase-isomerase"/>
    <property type="match status" value="1"/>
</dbReference>
<organism evidence="1 2">
    <name type="scientific">Candidatus Nitrosotenuis uzonensis</name>
    <dbReference type="NCBI Taxonomy" id="1407055"/>
    <lineage>
        <taxon>Archaea</taxon>
        <taxon>Nitrososphaerota</taxon>
        <taxon>Candidatus Nitrosotenuis</taxon>
    </lineage>
</organism>
<dbReference type="InterPro" id="IPR029069">
    <property type="entry name" value="HotDog_dom_sf"/>
</dbReference>
<reference evidence="1" key="1">
    <citation type="submission" date="2021-02" db="EMBL/GenBank/DDBJ databases">
        <authorList>
            <person name="Han P."/>
        </authorList>
    </citation>
    <scope>NUCLEOTIDE SEQUENCE</scope>
    <source>
        <strain evidence="1">Candidatus Nitrosotenuis uzonensis 5A</strain>
    </source>
</reference>
<dbReference type="Proteomes" id="UP000655759">
    <property type="component" value="Unassembled WGS sequence"/>
</dbReference>
<proteinExistence type="predicted"/>
<dbReference type="RefSeq" id="WP_205099856.1">
    <property type="nucleotide sequence ID" value="NZ_CAJNAQ010000005.1"/>
</dbReference>
<evidence type="ECO:0000313" key="1">
    <source>
        <dbReference type="EMBL" id="CAE6497847.1"/>
    </source>
</evidence>
<gene>
    <name evidence="1" type="ORF">NUZ5A_50713</name>
</gene>
<dbReference type="EMBL" id="CAJNAQ010000005">
    <property type="protein sequence ID" value="CAE6497847.1"/>
    <property type="molecule type" value="Genomic_DNA"/>
</dbReference>
<name>A0A812F394_9ARCH</name>
<evidence type="ECO:0000313" key="2">
    <source>
        <dbReference type="Proteomes" id="UP000655759"/>
    </source>
</evidence>
<accession>A0A812F394</accession>
<comment type="caution">
    <text evidence="1">The sequence shown here is derived from an EMBL/GenBank/DDBJ whole genome shotgun (WGS) entry which is preliminary data.</text>
</comment>
<sequence>MKKFSELKVGEEFFSTCTFSKKELESYLAFSRIKNTIFDDDEYNSIISGRAIIARMEGEFTRLSQIYGNMILLYGMDGDANWENRNTRFLKPLHIDEILKIKFTISDKKEIDDEFGMIAVDFEGKKENGDLVVISKKNLYRIKKEPPR</sequence>
<dbReference type="Gene3D" id="3.10.129.10">
    <property type="entry name" value="Hotdog Thioesterase"/>
    <property type="match status" value="1"/>
</dbReference>